<proteinExistence type="inferred from homology"/>
<keyword evidence="3" id="KW-0472">Membrane</keyword>
<dbReference type="Proteomes" id="UP000094776">
    <property type="component" value="Chromosome 1"/>
</dbReference>
<reference evidence="4 5" key="1">
    <citation type="submission" date="2015-12" db="EMBL/GenBank/DDBJ databases">
        <title>Diversity of Burkholderia near neighbor genomes.</title>
        <authorList>
            <person name="Sahl J."/>
            <person name="Wagner D."/>
            <person name="Keim P."/>
        </authorList>
    </citation>
    <scope>NUCLEOTIDE SEQUENCE [LARGE SCALE GENOMIC DNA]</scope>
    <source>
        <strain evidence="4 5">MSMB1184WGS</strain>
    </source>
</reference>
<feature type="transmembrane region" description="Helical" evidence="3">
    <location>
        <begin position="69"/>
        <end position="87"/>
    </location>
</feature>
<dbReference type="RefSeq" id="WP_069269931.1">
    <property type="nucleotide sequence ID" value="NZ_CP013443.1"/>
</dbReference>
<dbReference type="EMBL" id="CP013443">
    <property type="protein sequence ID" value="AOK15894.1"/>
    <property type="molecule type" value="Genomic_DNA"/>
</dbReference>
<gene>
    <name evidence="4" type="ORF">WT26_07590</name>
</gene>
<accession>A0A1B4PPN1</accession>
<evidence type="ECO:0000256" key="3">
    <source>
        <dbReference type="SAM" id="Phobius"/>
    </source>
</evidence>
<feature type="transmembrane region" description="Helical" evidence="3">
    <location>
        <begin position="230"/>
        <end position="251"/>
    </location>
</feature>
<protein>
    <submittedName>
        <fullName evidence="4">ABC transporter permease</fullName>
    </submittedName>
</protein>
<feature type="transmembrane region" description="Helical" evidence="3">
    <location>
        <begin position="145"/>
        <end position="164"/>
    </location>
</feature>
<evidence type="ECO:0000256" key="1">
    <source>
        <dbReference type="ARBA" id="ARBA00007783"/>
    </source>
</evidence>
<evidence type="ECO:0000313" key="5">
    <source>
        <dbReference type="Proteomes" id="UP000094776"/>
    </source>
</evidence>
<keyword evidence="3" id="KW-1133">Transmembrane helix</keyword>
<organism evidence="4 5">
    <name type="scientific">Burkholderia cepacia</name>
    <name type="common">Pseudomonas cepacia</name>
    <dbReference type="NCBI Taxonomy" id="292"/>
    <lineage>
        <taxon>Bacteria</taxon>
        <taxon>Pseudomonadati</taxon>
        <taxon>Pseudomonadota</taxon>
        <taxon>Betaproteobacteria</taxon>
        <taxon>Burkholderiales</taxon>
        <taxon>Burkholderiaceae</taxon>
        <taxon>Burkholderia</taxon>
        <taxon>Burkholderia cepacia complex</taxon>
    </lineage>
</organism>
<comment type="similarity">
    <text evidence="1">Belongs to the ABC-2 integral membrane protein family.</text>
</comment>
<sequence>MTAFQLPNNSLLSGVKAWRLWSLLGWLDIRQRYARSMLGPFWITVSMGVMVGSMGVVYGTLFGQPMKDYLPLVGMGFVIWALISGVLNDACGAYINNANYILQSDVGLWVYVLQVLWRQLIIFAHNFVIVLALFAVYGISRPDLLPLFIPGLLVLMLNLTWMAKMVAVTSARYRDVTQLVASTVQILFYITPLMWKPTMLSKHQWLVTINPFAALVDLVRSPLLGQVPAMSSWMIALGLAAVGWGLVMLVASRVSDRVAYWV</sequence>
<evidence type="ECO:0000256" key="2">
    <source>
        <dbReference type="ARBA" id="ARBA00022448"/>
    </source>
</evidence>
<dbReference type="AlphaFoldDB" id="A0A1B4PPN1"/>
<dbReference type="GO" id="GO:0015920">
    <property type="term" value="P:lipopolysaccharide transport"/>
    <property type="evidence" value="ECO:0007669"/>
    <property type="project" value="TreeGrafter"/>
</dbReference>
<feature type="transmembrane region" description="Helical" evidence="3">
    <location>
        <begin position="120"/>
        <end position="139"/>
    </location>
</feature>
<evidence type="ECO:0000313" key="4">
    <source>
        <dbReference type="EMBL" id="AOK15894.1"/>
    </source>
</evidence>
<dbReference type="PANTHER" id="PTHR30413:SF10">
    <property type="entry name" value="CAPSULE POLYSACCHARIDE EXPORT INNER-MEMBRANE PROTEIN CTRC"/>
    <property type="match status" value="1"/>
</dbReference>
<name>A0A1B4PPN1_BURCE</name>
<dbReference type="PANTHER" id="PTHR30413">
    <property type="entry name" value="INNER MEMBRANE TRANSPORT PERMEASE"/>
    <property type="match status" value="1"/>
</dbReference>
<keyword evidence="2" id="KW-0813">Transport</keyword>
<feature type="transmembrane region" description="Helical" evidence="3">
    <location>
        <begin position="176"/>
        <end position="195"/>
    </location>
</feature>
<keyword evidence="3" id="KW-0812">Transmembrane</keyword>
<feature type="transmembrane region" description="Helical" evidence="3">
    <location>
        <begin position="41"/>
        <end position="62"/>
    </location>
</feature>